<sequence length="425" mass="47743">MKSYITQVIELLSLGKTSDGVYQLTVIVTQEDRKATYELVIDEFTYLGLEVLQPINGDRIRLSPYAKWDPYRNTLYSSIIRSTDVSRDVQYFACSEAYIDEIKRIRNLPPVVMEDRGQEDSVEEPAPQRTHLLRQFAVHMPKILVLFLFTAGLLIVLSITSKGNDNSADTFSSPVGVAQAEEKTDAPKSAVDPVSISNTYTSKITDAAARTEQLVVSQVSDRHSTNQASIEVIDIDEKESFFGLPKGYVALTFDDGPSALTKQFVDILTEQKVAATFLFVGQKVERNRDAVIYAGEHGMAIGNHSWDHSLLPNSTPQDQSESLSKTNSVIESLTHNTVTLFRPPYGAINNELVSEVKKMNMKTLLWNRDPEDWNAKKPEDIIRYFHQVEAAGGVYVLHENKNTLEALPAILEHLKEKNLKFVIFQ</sequence>
<keyword evidence="3" id="KW-0378">Hydrolase</keyword>
<protein>
    <submittedName>
        <fullName evidence="3">Polysaccharide deacetylase</fullName>
        <ecNumber evidence="3">3.5.1.41</ecNumber>
    </submittedName>
</protein>
<organism evidence="3 4">
    <name type="scientific">Paenibacillus illinoisensis</name>
    <dbReference type="NCBI Taxonomy" id="59845"/>
    <lineage>
        <taxon>Bacteria</taxon>
        <taxon>Bacillati</taxon>
        <taxon>Bacillota</taxon>
        <taxon>Bacilli</taxon>
        <taxon>Bacillales</taxon>
        <taxon>Paenibacillaceae</taxon>
        <taxon>Paenibacillus</taxon>
    </lineage>
</organism>
<dbReference type="Gene3D" id="3.20.20.370">
    <property type="entry name" value="Glycoside hydrolase/deacetylase"/>
    <property type="match status" value="1"/>
</dbReference>
<dbReference type="OrthoDB" id="9812065at2"/>
<dbReference type="EMBL" id="PRLG01000006">
    <property type="protein sequence ID" value="PYY30748.1"/>
    <property type="molecule type" value="Genomic_DNA"/>
</dbReference>
<keyword evidence="1" id="KW-0812">Transmembrane</keyword>
<dbReference type="GO" id="GO:0004099">
    <property type="term" value="F:chitin deacetylase activity"/>
    <property type="evidence" value="ECO:0007669"/>
    <property type="project" value="UniProtKB-EC"/>
</dbReference>
<reference evidence="3 4" key="1">
    <citation type="submission" date="2018-01" db="EMBL/GenBank/DDBJ databases">
        <title>Genome sequence of the PGP bacterium Paenibacillus illinoisensis E3.</title>
        <authorList>
            <person name="Rolli E."/>
            <person name="Marasco R."/>
            <person name="Bessem C."/>
            <person name="Michoud G."/>
            <person name="Gaiarsa S."/>
            <person name="Borin S."/>
            <person name="Daffonchio D."/>
        </authorList>
    </citation>
    <scope>NUCLEOTIDE SEQUENCE [LARGE SCALE GENOMIC DNA]</scope>
    <source>
        <strain evidence="3 4">E3</strain>
    </source>
</reference>
<comment type="caution">
    <text evidence="3">The sequence shown here is derived from an EMBL/GenBank/DDBJ whole genome shotgun (WGS) entry which is preliminary data.</text>
</comment>
<dbReference type="InterPro" id="IPR002509">
    <property type="entry name" value="NODB_dom"/>
</dbReference>
<accession>A0A2W0CT68</accession>
<gene>
    <name evidence="3" type="ORF">PIL02S_00837</name>
</gene>
<evidence type="ECO:0000313" key="3">
    <source>
        <dbReference type="EMBL" id="PYY30748.1"/>
    </source>
</evidence>
<keyword evidence="1" id="KW-0472">Membrane</keyword>
<dbReference type="PANTHER" id="PTHR10587">
    <property type="entry name" value="GLYCOSYL TRANSFERASE-RELATED"/>
    <property type="match status" value="1"/>
</dbReference>
<dbReference type="AlphaFoldDB" id="A0A2W0CT68"/>
<dbReference type="Pfam" id="PF01522">
    <property type="entry name" value="Polysacc_deac_1"/>
    <property type="match status" value="1"/>
</dbReference>
<dbReference type="InterPro" id="IPR050248">
    <property type="entry name" value="Polysacc_deacetylase_ArnD"/>
</dbReference>
<dbReference type="EC" id="3.5.1.41" evidence="3"/>
<evidence type="ECO:0000259" key="2">
    <source>
        <dbReference type="PROSITE" id="PS51677"/>
    </source>
</evidence>
<dbReference type="Proteomes" id="UP000247459">
    <property type="component" value="Unassembled WGS sequence"/>
</dbReference>
<keyword evidence="1" id="KW-1133">Transmembrane helix</keyword>
<feature type="transmembrane region" description="Helical" evidence="1">
    <location>
        <begin position="143"/>
        <end position="161"/>
    </location>
</feature>
<dbReference type="SUPFAM" id="SSF88713">
    <property type="entry name" value="Glycoside hydrolase/deacetylase"/>
    <property type="match status" value="1"/>
</dbReference>
<evidence type="ECO:0000256" key="1">
    <source>
        <dbReference type="SAM" id="Phobius"/>
    </source>
</evidence>
<dbReference type="InterPro" id="IPR011330">
    <property type="entry name" value="Glyco_hydro/deAcase_b/a-brl"/>
</dbReference>
<dbReference type="RefSeq" id="WP_110756559.1">
    <property type="nucleotide sequence ID" value="NZ_JAXBDC010000004.1"/>
</dbReference>
<feature type="domain" description="NodB homology" evidence="2">
    <location>
        <begin position="247"/>
        <end position="422"/>
    </location>
</feature>
<proteinExistence type="predicted"/>
<dbReference type="CDD" id="cd10917">
    <property type="entry name" value="CE4_NodB_like_6s_7s"/>
    <property type="match status" value="1"/>
</dbReference>
<dbReference type="GO" id="GO:0005975">
    <property type="term" value="P:carbohydrate metabolic process"/>
    <property type="evidence" value="ECO:0007669"/>
    <property type="project" value="InterPro"/>
</dbReference>
<evidence type="ECO:0000313" key="4">
    <source>
        <dbReference type="Proteomes" id="UP000247459"/>
    </source>
</evidence>
<name>A0A2W0CT68_9BACL</name>
<dbReference type="PROSITE" id="PS51677">
    <property type="entry name" value="NODB"/>
    <property type="match status" value="1"/>
</dbReference>